<evidence type="ECO:0000313" key="3">
    <source>
        <dbReference type="Proteomes" id="UP000317646"/>
    </source>
</evidence>
<feature type="region of interest" description="Disordered" evidence="1">
    <location>
        <begin position="20"/>
        <end position="48"/>
    </location>
</feature>
<dbReference type="Proteomes" id="UP000317646">
    <property type="component" value="Unassembled WGS sequence"/>
</dbReference>
<evidence type="ECO:0000313" key="2">
    <source>
        <dbReference type="EMBL" id="TPG63760.1"/>
    </source>
</evidence>
<reference evidence="2 3" key="1">
    <citation type="journal article" date="2019" name="Environ. Microbiol.">
        <title>Species interactions and distinct microbial communities in high Arctic permafrost affected cryosols are associated with the CH4 and CO2 gas fluxes.</title>
        <authorList>
            <person name="Altshuler I."/>
            <person name="Hamel J."/>
            <person name="Turney S."/>
            <person name="Magnuson E."/>
            <person name="Levesque R."/>
            <person name="Greer C."/>
            <person name="Whyte L.G."/>
        </authorList>
    </citation>
    <scope>NUCLEOTIDE SEQUENCE [LARGE SCALE GENOMIC DNA]</scope>
    <source>
        <strain evidence="2 3">S9.2P</strain>
    </source>
</reference>
<keyword evidence="3" id="KW-1185">Reference proteome</keyword>
<organism evidence="2 3">
    <name type="scientific">Hymenobacter nivis</name>
    <dbReference type="NCBI Taxonomy" id="1850093"/>
    <lineage>
        <taxon>Bacteria</taxon>
        <taxon>Pseudomonadati</taxon>
        <taxon>Bacteroidota</taxon>
        <taxon>Cytophagia</taxon>
        <taxon>Cytophagales</taxon>
        <taxon>Hymenobacteraceae</taxon>
        <taxon>Hymenobacter</taxon>
    </lineage>
</organism>
<evidence type="ECO:0000256" key="1">
    <source>
        <dbReference type="SAM" id="MobiDB-lite"/>
    </source>
</evidence>
<dbReference type="AlphaFoldDB" id="A0A502GR55"/>
<proteinExistence type="predicted"/>
<feature type="compositionally biased region" description="Low complexity" evidence="1">
    <location>
        <begin position="20"/>
        <end position="30"/>
    </location>
</feature>
<dbReference type="EMBL" id="RCYZ01000007">
    <property type="protein sequence ID" value="TPG63760.1"/>
    <property type="molecule type" value="Genomic_DNA"/>
</dbReference>
<name>A0A502GR55_9BACT</name>
<comment type="caution">
    <text evidence="2">The sequence shown here is derived from an EMBL/GenBank/DDBJ whole genome shotgun (WGS) entry which is preliminary data.</text>
</comment>
<dbReference type="Pfam" id="PF22503">
    <property type="entry name" value="DUF6992"/>
    <property type="match status" value="1"/>
</dbReference>
<gene>
    <name evidence="2" type="ORF">EAH73_17095</name>
</gene>
<sequence>MLALLGPLAARPAAAQSAAQSAARSAAQPATDTLHPAVPPPAAAGPLGRFDAERRRLDQRGLLVLGGWAAGNLLVSGIATGQTDGSAHYFHQMNIGWGAVNLALAVPGLLAARRAARAPGGPAADRPGAVRAQGRTENLYLFNAGLDVAYLATGAYFLEKSRNPATDNPNRWRGYGQSLLLQGSFLLLFDGFQFAAHHRHGQALYPLLSRVRLGPGAVAVVLPLR</sequence>
<protein>
    <submittedName>
        <fullName evidence="2">Uncharacterized protein</fullName>
    </submittedName>
</protein>
<dbReference type="InterPro" id="IPR054261">
    <property type="entry name" value="DUF6992"/>
</dbReference>
<accession>A0A502GR55</accession>